<dbReference type="SUPFAM" id="SSF53756">
    <property type="entry name" value="UDP-Glycosyltransferase/glycogen phosphorylase"/>
    <property type="match status" value="1"/>
</dbReference>
<sequence length="409" mass="44678">MDTPLVMQHLATAERQLRVAVVTETYPPEVNGVAMTTGRLVDGMLRLGHQVQLVRPRQGQGDRPASADGLEEVLSRGLPIPRYNHLKLGLPARSALQRLWSLRRPDVVQVVTEGPLGWSAVAAARKLRLPVITEFHTNFHSYSGYYGVGWLKQPVEAWLRRFHNNGEVCLAPTRELAGQLMARGVRRVEVVARGVDTGLFSPARRSETLRREWGASDETLVAAVVGRMAPEKNLALAVRAFDALRERHPDARLLFVGDGPARAALQAERPDFIYAGMRSGEDLAAHYASADLFLFPSQTETFGNVTTEALASGLPVVGFDYAAAAERVRSNENGWLVPLGDDAGFIDAARHVAGDTALRRRLAGNARASVQDADWDGIVRRLLAVMDEVIGAHESREAGIDRIAGARTV</sequence>
<reference evidence="3" key="1">
    <citation type="submission" date="2023-07" db="EMBL/GenBank/DDBJ databases">
        <title>Thauera sp. CAU 1555 isolated from sand of Yaerae Beach.</title>
        <authorList>
            <person name="Kim W."/>
        </authorList>
    </citation>
    <scope>NUCLEOTIDE SEQUENCE [LARGE SCALE GENOMIC DNA]</scope>
    <source>
        <strain evidence="3">CAU 1555</strain>
    </source>
</reference>
<organism evidence="2 3">
    <name type="scientific">Thauera sedimentorum</name>
    <dbReference type="NCBI Taxonomy" id="2767595"/>
    <lineage>
        <taxon>Bacteria</taxon>
        <taxon>Pseudomonadati</taxon>
        <taxon>Pseudomonadota</taxon>
        <taxon>Betaproteobacteria</taxon>
        <taxon>Rhodocyclales</taxon>
        <taxon>Zoogloeaceae</taxon>
        <taxon>Thauera</taxon>
    </lineage>
</organism>
<evidence type="ECO:0000313" key="2">
    <source>
        <dbReference type="EMBL" id="MBD8501325.1"/>
    </source>
</evidence>
<dbReference type="CDD" id="cd03814">
    <property type="entry name" value="GT4-like"/>
    <property type="match status" value="1"/>
</dbReference>
<evidence type="ECO:0000313" key="3">
    <source>
        <dbReference type="Proteomes" id="UP000603602"/>
    </source>
</evidence>
<dbReference type="EMBL" id="JACYTO010000001">
    <property type="protein sequence ID" value="MBD8501325.1"/>
    <property type="molecule type" value="Genomic_DNA"/>
</dbReference>
<keyword evidence="3" id="KW-1185">Reference proteome</keyword>
<gene>
    <name evidence="2" type="ORF">IFO67_00310</name>
</gene>
<dbReference type="Proteomes" id="UP000603602">
    <property type="component" value="Unassembled WGS sequence"/>
</dbReference>
<proteinExistence type="predicted"/>
<dbReference type="InterPro" id="IPR028098">
    <property type="entry name" value="Glyco_trans_4-like_N"/>
</dbReference>
<dbReference type="Pfam" id="PF13439">
    <property type="entry name" value="Glyco_transf_4"/>
    <property type="match status" value="1"/>
</dbReference>
<dbReference type="Pfam" id="PF13692">
    <property type="entry name" value="Glyco_trans_1_4"/>
    <property type="match status" value="1"/>
</dbReference>
<evidence type="ECO:0000259" key="1">
    <source>
        <dbReference type="Pfam" id="PF13439"/>
    </source>
</evidence>
<comment type="caution">
    <text evidence="2">The sequence shown here is derived from an EMBL/GenBank/DDBJ whole genome shotgun (WGS) entry which is preliminary data.</text>
</comment>
<dbReference type="PANTHER" id="PTHR45947:SF3">
    <property type="entry name" value="SULFOQUINOVOSYL TRANSFERASE SQD2"/>
    <property type="match status" value="1"/>
</dbReference>
<dbReference type="Gene3D" id="3.40.50.2000">
    <property type="entry name" value="Glycogen Phosphorylase B"/>
    <property type="match status" value="2"/>
</dbReference>
<feature type="domain" description="Glycosyltransferase subfamily 4-like N-terminal" evidence="1">
    <location>
        <begin position="30"/>
        <end position="197"/>
    </location>
</feature>
<protein>
    <submittedName>
        <fullName evidence="2">Glycosyltransferase family 1 protein</fullName>
    </submittedName>
</protein>
<dbReference type="InterPro" id="IPR050194">
    <property type="entry name" value="Glycosyltransferase_grp1"/>
</dbReference>
<dbReference type="RefSeq" id="WP_187716190.1">
    <property type="nucleotide sequence ID" value="NZ_JACTAH010000001.1"/>
</dbReference>
<dbReference type="PANTHER" id="PTHR45947">
    <property type="entry name" value="SULFOQUINOVOSYL TRANSFERASE SQD2"/>
    <property type="match status" value="1"/>
</dbReference>
<accession>A0ABR9B4N0</accession>
<name>A0ABR9B4N0_9RHOO</name>